<feature type="binding site" evidence="13">
    <location>
        <position position="176"/>
    </location>
    <ligand>
        <name>Mg(2+)</name>
        <dbReference type="ChEBI" id="CHEBI:18420"/>
    </ligand>
</feature>
<feature type="binding site" evidence="12">
    <location>
        <begin position="138"/>
        <end position="140"/>
    </location>
    <ligand>
        <name>thiamine diphosphate</name>
        <dbReference type="ChEBI" id="CHEBI:58937"/>
    </ligand>
</feature>
<feature type="binding site" evidence="13">
    <location>
        <position position="206"/>
    </location>
    <ligand>
        <name>Mg(2+)</name>
        <dbReference type="ChEBI" id="CHEBI:18420"/>
    </ligand>
</feature>
<feature type="binding site" evidence="11">
    <location>
        <position position="49"/>
    </location>
    <ligand>
        <name>substrate</name>
    </ligand>
</feature>
<feature type="site" description="Important for catalytic activity" evidence="14">
    <location>
        <position position="280"/>
    </location>
</feature>
<dbReference type="InterPro" id="IPR055152">
    <property type="entry name" value="Transketolase-like_C_2"/>
</dbReference>
<feature type="binding site" evidence="12">
    <location>
        <position position="206"/>
    </location>
    <ligand>
        <name>thiamine diphosphate</name>
        <dbReference type="ChEBI" id="CHEBI:58937"/>
    </ligand>
</feature>
<comment type="cofactor">
    <cofactor evidence="12">
        <name>thiamine diphosphate</name>
        <dbReference type="ChEBI" id="CHEBI:58937"/>
    </cofactor>
    <text evidence="12">Binds 1 thiamine pyrophosphate per subunit. During the reaction, the substrate forms a covalent intermediate with the cofactor.</text>
</comment>
<dbReference type="AlphaFoldDB" id="A0A226WR40"/>
<evidence type="ECO:0000313" key="17">
    <source>
        <dbReference type="EMBL" id="OXC73290.1"/>
    </source>
</evidence>
<evidence type="ECO:0000256" key="4">
    <source>
        <dbReference type="ARBA" id="ARBA00022679"/>
    </source>
</evidence>
<dbReference type="InterPro" id="IPR009014">
    <property type="entry name" value="Transketo_C/PFOR_II"/>
</dbReference>
<feature type="domain" description="Transketolase-like pyrimidine-binding" evidence="16">
    <location>
        <begin position="372"/>
        <end position="542"/>
    </location>
</feature>
<dbReference type="Pfam" id="PF00456">
    <property type="entry name" value="Transketolase_N"/>
    <property type="match status" value="1"/>
</dbReference>
<feature type="compositionally biased region" description="Low complexity" evidence="15">
    <location>
        <begin position="8"/>
        <end position="24"/>
    </location>
</feature>
<feature type="active site" description="Proton donor" evidence="10">
    <location>
        <position position="428"/>
    </location>
</feature>
<evidence type="ECO:0000256" key="1">
    <source>
        <dbReference type="ARBA" id="ARBA00007131"/>
    </source>
</evidence>
<evidence type="ECO:0000256" key="5">
    <source>
        <dbReference type="ARBA" id="ARBA00022723"/>
    </source>
</evidence>
<sequence>MSTTEARPASLITSLSPSLPPAMQQPQMPLADAIRFLSIDAILRAGEGHQGVPLGMAEIATALFTRHLKFNPDDPTWPDRDRFVLSNGHGSLLLYSLLYLTGYAAIGLDQLKTFRELGSHCAGHPEYEPAHGIEATTGPLGQGIANAFGMAIAEAYLAAKFGSELVDHYTYAFVGDGCLQEGIGQEMISLAGHLRLGKLILCWDDNQITDDGSTSLSISEDVCARFRVGGWHVVEVDGHDLDAVSAALMIARTDPRPSMIACKTIIGRGIERLQGQRGGHSGKLFQADADTARAQLGWTHAPFEVPEDILSAWRAAGRRSHHEHRAWRARVAALPESRRAEFERVQSGALPHGWRDVLDAYRKRAVECDKPQPGIALSGEISDLLVPILPERMVGCADLEAPTGHKRQLHAFTADDRSGAYVHCGVREHLMGAMANGMAAHGGIIATSVTYLAFSDYQRPAMRMAALMGLPVVFVFSHDSIGVGKNGPTHQPVEILASLRAMPNMRVLRPADAVEAAECWALALEHRDGPSTLVFARQALPLVRRTHSAEPLSRRGAYVLAEADGGQRVATLLATGSEVALALQARSQLQDEGIATAVVSMPCWEIFDEQDDAYRAAVLGPGTVRIGVEAALRFGWDRYLGERGGFVGMTGFGASADAYTLFEHFGITAGHVVAEVKRFL</sequence>
<dbReference type="InterPro" id="IPR029061">
    <property type="entry name" value="THDP-binding"/>
</dbReference>
<dbReference type="Pfam" id="PF22613">
    <property type="entry name" value="Transketolase_C_1"/>
    <property type="match status" value="1"/>
</dbReference>
<dbReference type="Gene3D" id="3.40.50.920">
    <property type="match status" value="1"/>
</dbReference>
<dbReference type="CDD" id="cd02012">
    <property type="entry name" value="TPP_TK"/>
    <property type="match status" value="1"/>
</dbReference>
<evidence type="ECO:0000256" key="13">
    <source>
        <dbReference type="PIRSR" id="PIRSR605478-4"/>
    </source>
</evidence>
<dbReference type="PANTHER" id="PTHR43522">
    <property type="entry name" value="TRANSKETOLASE"/>
    <property type="match status" value="1"/>
</dbReference>
<feature type="region of interest" description="Disordered" evidence="15">
    <location>
        <begin position="1"/>
        <end position="24"/>
    </location>
</feature>
<evidence type="ECO:0000256" key="15">
    <source>
        <dbReference type="SAM" id="MobiDB-lite"/>
    </source>
</evidence>
<gene>
    <name evidence="17" type="ORF">BSU04_38755</name>
</gene>
<proteinExistence type="inferred from homology"/>
<evidence type="ECO:0000256" key="7">
    <source>
        <dbReference type="ARBA" id="ARBA00023052"/>
    </source>
</evidence>
<evidence type="ECO:0000256" key="2">
    <source>
        <dbReference type="ARBA" id="ARBA00011738"/>
    </source>
</evidence>
<comment type="subunit">
    <text evidence="2">Homodimer.</text>
</comment>
<dbReference type="FunFam" id="3.40.50.920:FF:000003">
    <property type="entry name" value="Transketolase"/>
    <property type="match status" value="1"/>
</dbReference>
<dbReference type="SMART" id="SM00861">
    <property type="entry name" value="Transket_pyr"/>
    <property type="match status" value="1"/>
</dbReference>
<organism evidence="17 18">
    <name type="scientific">Caballeronia sordidicola</name>
    <name type="common">Burkholderia sordidicola</name>
    <dbReference type="NCBI Taxonomy" id="196367"/>
    <lineage>
        <taxon>Bacteria</taxon>
        <taxon>Pseudomonadati</taxon>
        <taxon>Pseudomonadota</taxon>
        <taxon>Betaproteobacteria</taxon>
        <taxon>Burkholderiales</taxon>
        <taxon>Burkholderiaceae</taxon>
        <taxon>Caballeronia</taxon>
    </lineage>
</organism>
<evidence type="ECO:0000256" key="3">
    <source>
        <dbReference type="ARBA" id="ARBA00013152"/>
    </source>
</evidence>
<evidence type="ECO:0000256" key="14">
    <source>
        <dbReference type="PIRSR" id="PIRSR605478-5"/>
    </source>
</evidence>
<dbReference type="Proteomes" id="UP000214720">
    <property type="component" value="Unassembled WGS sequence"/>
</dbReference>
<keyword evidence="4" id="KW-0808">Transferase</keyword>
<dbReference type="EC" id="2.2.1.1" evidence="3 9"/>
<evidence type="ECO:0000313" key="18">
    <source>
        <dbReference type="Proteomes" id="UP000214720"/>
    </source>
</evidence>
<feature type="binding site" evidence="13">
    <location>
        <position position="208"/>
    </location>
    <ligand>
        <name>Mg(2+)</name>
        <dbReference type="ChEBI" id="CHEBI:18420"/>
    </ligand>
</feature>
<feature type="binding site" evidence="11">
    <location>
        <position position="280"/>
    </location>
    <ligand>
        <name>substrate</name>
    </ligand>
</feature>
<comment type="similarity">
    <text evidence="1">Belongs to the transketolase family.</text>
</comment>
<feature type="binding site" evidence="12">
    <location>
        <position position="280"/>
    </location>
    <ligand>
        <name>thiamine diphosphate</name>
        <dbReference type="ChEBI" id="CHEBI:58937"/>
    </ligand>
</feature>
<dbReference type="GO" id="GO:0005829">
    <property type="term" value="C:cytosol"/>
    <property type="evidence" value="ECO:0007669"/>
    <property type="project" value="TreeGrafter"/>
</dbReference>
<evidence type="ECO:0000256" key="12">
    <source>
        <dbReference type="PIRSR" id="PIRSR605478-3"/>
    </source>
</evidence>
<evidence type="ECO:0000256" key="8">
    <source>
        <dbReference type="ARBA" id="ARBA00049473"/>
    </source>
</evidence>
<evidence type="ECO:0000259" key="16">
    <source>
        <dbReference type="SMART" id="SM00861"/>
    </source>
</evidence>
<reference evidence="18" key="1">
    <citation type="submission" date="2017-01" db="EMBL/GenBank/DDBJ databases">
        <title>Genome Analysis of Deinococcus marmoris KOPRI26562.</title>
        <authorList>
            <person name="Kim J.H."/>
            <person name="Oh H.-M."/>
        </authorList>
    </citation>
    <scope>NUCLEOTIDE SEQUENCE [LARGE SCALE GENOMIC DNA]</scope>
    <source>
        <strain evidence="18">PAMC 26633</strain>
    </source>
</reference>
<dbReference type="InterPro" id="IPR033247">
    <property type="entry name" value="Transketolase_fam"/>
</dbReference>
<dbReference type="InterPro" id="IPR005478">
    <property type="entry name" value="Transketolase_bac-like"/>
</dbReference>
<evidence type="ECO:0000256" key="9">
    <source>
        <dbReference type="NCBIfam" id="TIGR00232"/>
    </source>
</evidence>
<dbReference type="OrthoDB" id="8732661at2"/>
<feature type="binding site" evidence="12">
    <location>
        <position position="89"/>
    </location>
    <ligand>
        <name>thiamine diphosphate</name>
        <dbReference type="ChEBI" id="CHEBI:58937"/>
    </ligand>
</feature>
<feature type="binding site" evidence="12">
    <location>
        <position position="454"/>
    </location>
    <ligand>
        <name>thiamine diphosphate</name>
        <dbReference type="ChEBI" id="CHEBI:58937"/>
    </ligand>
</feature>
<feature type="binding site" evidence="11">
    <location>
        <position position="478"/>
    </location>
    <ligand>
        <name>substrate</name>
    </ligand>
</feature>
<dbReference type="GO" id="GO:0006098">
    <property type="term" value="P:pentose-phosphate shunt"/>
    <property type="evidence" value="ECO:0007669"/>
    <property type="project" value="TreeGrafter"/>
</dbReference>
<protein>
    <recommendedName>
        <fullName evidence="3 9">Transketolase</fullName>
        <ecNumber evidence="3 9">2.2.1.1</ecNumber>
    </recommendedName>
</protein>
<dbReference type="GO" id="GO:0004802">
    <property type="term" value="F:transketolase activity"/>
    <property type="evidence" value="ECO:0007669"/>
    <property type="project" value="UniProtKB-UniRule"/>
</dbReference>
<evidence type="ECO:0000256" key="6">
    <source>
        <dbReference type="ARBA" id="ARBA00022842"/>
    </source>
</evidence>
<comment type="catalytic activity">
    <reaction evidence="8">
        <text>D-sedoheptulose 7-phosphate + D-glyceraldehyde 3-phosphate = aldehydo-D-ribose 5-phosphate + D-xylulose 5-phosphate</text>
        <dbReference type="Rhea" id="RHEA:10508"/>
        <dbReference type="ChEBI" id="CHEBI:57483"/>
        <dbReference type="ChEBI" id="CHEBI:57737"/>
        <dbReference type="ChEBI" id="CHEBI:58273"/>
        <dbReference type="ChEBI" id="CHEBI:59776"/>
        <dbReference type="EC" id="2.2.1.1"/>
    </reaction>
</comment>
<name>A0A226WR40_CABSO</name>
<dbReference type="InterPro" id="IPR005474">
    <property type="entry name" value="Transketolase_N"/>
</dbReference>
<accession>A0A226WR40</accession>
<dbReference type="Gene3D" id="3.40.50.970">
    <property type="match status" value="2"/>
</dbReference>
<dbReference type="EMBL" id="MTHB01000256">
    <property type="protein sequence ID" value="OXC73290.1"/>
    <property type="molecule type" value="Genomic_DNA"/>
</dbReference>
<keyword evidence="7 12" id="KW-0786">Thiamine pyrophosphate</keyword>
<dbReference type="NCBIfam" id="TIGR00232">
    <property type="entry name" value="tktlase_bact"/>
    <property type="match status" value="1"/>
</dbReference>
<feature type="binding site" evidence="11">
    <location>
        <position position="537"/>
    </location>
    <ligand>
        <name>substrate</name>
    </ligand>
</feature>
<comment type="caution">
    <text evidence="17">The sequence shown here is derived from an EMBL/GenBank/DDBJ whole genome shotgun (WGS) entry which is preliminary data.</text>
</comment>
<dbReference type="GO" id="GO:0046872">
    <property type="term" value="F:metal ion binding"/>
    <property type="evidence" value="ECO:0007669"/>
    <property type="project" value="UniProtKB-KW"/>
</dbReference>
<feature type="binding site" evidence="12">
    <location>
        <position position="177"/>
    </location>
    <ligand>
        <name>thiamine diphosphate</name>
        <dbReference type="ChEBI" id="CHEBI:58937"/>
    </ligand>
</feature>
<dbReference type="PANTHER" id="PTHR43522:SF2">
    <property type="entry name" value="TRANSKETOLASE 1-RELATED"/>
    <property type="match status" value="1"/>
</dbReference>
<evidence type="ECO:0000256" key="11">
    <source>
        <dbReference type="PIRSR" id="PIRSR605478-2"/>
    </source>
</evidence>
<feature type="binding site" evidence="11">
    <location>
        <position position="490"/>
    </location>
    <ligand>
        <name>substrate</name>
    </ligand>
</feature>
<dbReference type="SUPFAM" id="SSF52518">
    <property type="entry name" value="Thiamin diphosphate-binding fold (THDP-binding)"/>
    <property type="match status" value="2"/>
</dbReference>
<comment type="cofactor">
    <cofactor evidence="13">
        <name>Mg(2+)</name>
        <dbReference type="ChEBI" id="CHEBI:18420"/>
    </cofactor>
    <text evidence="13">Binds 1 Mg(2+) ion per subunit. Can also utilize other divalent metal cations, such as Ca(2+), Mn(2+) and Co(2+).</text>
</comment>
<dbReference type="InterPro" id="IPR005475">
    <property type="entry name" value="Transketolase-like_Pyr-bd"/>
</dbReference>
<dbReference type="CDD" id="cd07033">
    <property type="entry name" value="TPP_PYR_DXS_TK_like"/>
    <property type="match status" value="1"/>
</dbReference>
<feature type="site" description="Important for catalytic activity" evidence="14">
    <location>
        <position position="49"/>
    </location>
</feature>
<dbReference type="SUPFAM" id="SSF52922">
    <property type="entry name" value="TK C-terminal domain-like"/>
    <property type="match status" value="1"/>
</dbReference>
<evidence type="ECO:0000256" key="10">
    <source>
        <dbReference type="PIRSR" id="PIRSR605478-1"/>
    </source>
</evidence>
<keyword evidence="6 13" id="KW-0460">Magnesium</keyword>
<keyword evidence="5 13" id="KW-0479">Metal-binding</keyword>
<dbReference type="Pfam" id="PF02779">
    <property type="entry name" value="Transket_pyr"/>
    <property type="match status" value="1"/>
</dbReference>